<evidence type="ECO:0000313" key="1">
    <source>
        <dbReference type="EMBL" id="EPI46517.1"/>
    </source>
</evidence>
<dbReference type="EMBL" id="ATJJ01000066">
    <property type="protein sequence ID" value="EPI46517.1"/>
    <property type="molecule type" value="Genomic_DNA"/>
</dbReference>
<reference evidence="1 2" key="1">
    <citation type="submission" date="2013-06" db="EMBL/GenBank/DDBJ databases">
        <authorList>
            <person name="Weinstock G."/>
            <person name="Sodergren E."/>
            <person name="Lobos E.A."/>
            <person name="Fulton L."/>
            <person name="Fulton R."/>
            <person name="Courtney L."/>
            <person name="Fronick C."/>
            <person name="O'Laughlin M."/>
            <person name="Godfrey J."/>
            <person name="Wilson R.M."/>
            <person name="Miner T."/>
            <person name="Farmer C."/>
            <person name="Delehaunty K."/>
            <person name="Cordes M."/>
            <person name="Minx P."/>
            <person name="Tomlinson C."/>
            <person name="Chen J."/>
            <person name="Wollam A."/>
            <person name="Pepin K.H."/>
            <person name="Bhonagiri V."/>
            <person name="Zhang X."/>
            <person name="Warren W."/>
            <person name="Mitreva M."/>
            <person name="Mardis E.R."/>
            <person name="Wilson R.K."/>
        </authorList>
    </citation>
    <scope>NUCLEOTIDE SEQUENCE [LARGE SCALE GENOMIC DNA]</scope>
    <source>
        <strain evidence="1 2">JCP8108</strain>
    </source>
</reference>
<comment type="caution">
    <text evidence="1">The sequence shown here is derived from an EMBL/GenBank/DDBJ whole genome shotgun (WGS) entry which is preliminary data.</text>
</comment>
<proteinExistence type="predicted"/>
<dbReference type="AlphaFoldDB" id="S4I066"/>
<name>S4I066_GARVA</name>
<organism evidence="1 2">
    <name type="scientific">Gardnerella vaginalis JCP8108</name>
    <dbReference type="NCBI Taxonomy" id="1261066"/>
    <lineage>
        <taxon>Bacteria</taxon>
        <taxon>Bacillati</taxon>
        <taxon>Actinomycetota</taxon>
        <taxon>Actinomycetes</taxon>
        <taxon>Bifidobacteriales</taxon>
        <taxon>Bifidobacteriaceae</taxon>
        <taxon>Gardnerella</taxon>
    </lineage>
</organism>
<accession>S4I066</accession>
<dbReference type="Proteomes" id="UP000014521">
    <property type="component" value="Unassembled WGS sequence"/>
</dbReference>
<evidence type="ECO:0000313" key="2">
    <source>
        <dbReference type="Proteomes" id="UP000014521"/>
    </source>
</evidence>
<dbReference type="HOGENOM" id="CLU_3270543_0_0_11"/>
<dbReference type="PATRIC" id="fig|1261066.4.peg.849"/>
<gene>
    <name evidence="1" type="ORF">HMPREF1581_00951</name>
</gene>
<protein>
    <submittedName>
        <fullName evidence="1">Uncharacterized protein</fullName>
    </submittedName>
</protein>
<sequence>MRKRCVDESRKEVQIPAIIYARREQAKRLEQLEQLSIVSAI</sequence>